<keyword evidence="1" id="KW-0472">Membrane</keyword>
<dbReference type="RefSeq" id="XP_013255341.1">
    <property type="nucleotide sequence ID" value="XM_013399887.1"/>
</dbReference>
<dbReference type="HOGENOM" id="CLU_1731463_0_0_1"/>
<evidence type="ECO:0000313" key="3">
    <source>
        <dbReference type="Proteomes" id="UP000027920"/>
    </source>
</evidence>
<keyword evidence="1" id="KW-0812">Transmembrane</keyword>
<feature type="transmembrane region" description="Helical" evidence="1">
    <location>
        <begin position="59"/>
        <end position="81"/>
    </location>
</feature>
<sequence length="151" mass="16992">MERVLFGNPMRYIGSTKDIDRQVLITLLEKDLDELGMQIRSSPLSSKSSTRKPLDCTGLIAFLQSPVSVLYLLTTCAFLLLKALKSRYSQYLDFEGGKKSFNASVLALPRWSVTNNDLSGRIAEILLLLWRGLDASSAKTEDEPRLRLHSR</sequence>
<name>A0A072NYV6_9EURO</name>
<proteinExistence type="predicted"/>
<organism evidence="2 3">
    <name type="scientific">Exophiala aquamarina CBS 119918</name>
    <dbReference type="NCBI Taxonomy" id="1182545"/>
    <lineage>
        <taxon>Eukaryota</taxon>
        <taxon>Fungi</taxon>
        <taxon>Dikarya</taxon>
        <taxon>Ascomycota</taxon>
        <taxon>Pezizomycotina</taxon>
        <taxon>Eurotiomycetes</taxon>
        <taxon>Chaetothyriomycetidae</taxon>
        <taxon>Chaetothyriales</taxon>
        <taxon>Herpotrichiellaceae</taxon>
        <taxon>Exophiala</taxon>
    </lineage>
</organism>
<reference evidence="2 3" key="1">
    <citation type="submission" date="2013-03" db="EMBL/GenBank/DDBJ databases">
        <title>The Genome Sequence of Exophiala aquamarina CBS 119918.</title>
        <authorList>
            <consortium name="The Broad Institute Genomics Platform"/>
            <person name="Cuomo C."/>
            <person name="de Hoog S."/>
            <person name="Gorbushina A."/>
            <person name="Walker B."/>
            <person name="Young S.K."/>
            <person name="Zeng Q."/>
            <person name="Gargeya S."/>
            <person name="Fitzgerald M."/>
            <person name="Haas B."/>
            <person name="Abouelleil A."/>
            <person name="Allen A.W."/>
            <person name="Alvarado L."/>
            <person name="Arachchi H.M."/>
            <person name="Berlin A.M."/>
            <person name="Chapman S.B."/>
            <person name="Gainer-Dewar J."/>
            <person name="Goldberg J."/>
            <person name="Griggs A."/>
            <person name="Gujja S."/>
            <person name="Hansen M."/>
            <person name="Howarth C."/>
            <person name="Imamovic A."/>
            <person name="Ireland A."/>
            <person name="Larimer J."/>
            <person name="McCowan C."/>
            <person name="Murphy C."/>
            <person name="Pearson M."/>
            <person name="Poon T.W."/>
            <person name="Priest M."/>
            <person name="Roberts A."/>
            <person name="Saif S."/>
            <person name="Shea T."/>
            <person name="Sisk P."/>
            <person name="Sykes S."/>
            <person name="Wortman J."/>
            <person name="Nusbaum C."/>
            <person name="Birren B."/>
        </authorList>
    </citation>
    <scope>NUCLEOTIDE SEQUENCE [LARGE SCALE GENOMIC DNA]</scope>
    <source>
        <strain evidence="2 3">CBS 119918</strain>
    </source>
</reference>
<dbReference type="VEuPathDB" id="FungiDB:A1O9_11168"/>
<protein>
    <submittedName>
        <fullName evidence="2">Uncharacterized protein</fullName>
    </submittedName>
</protein>
<keyword evidence="3" id="KW-1185">Reference proteome</keyword>
<accession>A0A072NYV6</accession>
<gene>
    <name evidence="2" type="ORF">A1O9_11168</name>
</gene>
<dbReference type="EMBL" id="AMGV01000016">
    <property type="protein sequence ID" value="KEF52751.1"/>
    <property type="molecule type" value="Genomic_DNA"/>
</dbReference>
<dbReference type="Proteomes" id="UP000027920">
    <property type="component" value="Unassembled WGS sequence"/>
</dbReference>
<evidence type="ECO:0000256" key="1">
    <source>
        <dbReference type="SAM" id="Phobius"/>
    </source>
</evidence>
<dbReference type="AlphaFoldDB" id="A0A072NYV6"/>
<evidence type="ECO:0000313" key="2">
    <source>
        <dbReference type="EMBL" id="KEF52751.1"/>
    </source>
</evidence>
<comment type="caution">
    <text evidence="2">The sequence shown here is derived from an EMBL/GenBank/DDBJ whole genome shotgun (WGS) entry which is preliminary data.</text>
</comment>
<keyword evidence="1" id="KW-1133">Transmembrane helix</keyword>
<dbReference type="GeneID" id="25286068"/>